<feature type="domain" description="Histidine kinase" evidence="9">
    <location>
        <begin position="269"/>
        <end position="486"/>
    </location>
</feature>
<evidence type="ECO:0000256" key="7">
    <source>
        <dbReference type="PROSITE-ProRule" id="PRU00169"/>
    </source>
</evidence>
<keyword evidence="5" id="KW-0808">Transferase</keyword>
<evidence type="ECO:0000256" key="4">
    <source>
        <dbReference type="ARBA" id="ARBA00022553"/>
    </source>
</evidence>
<gene>
    <name evidence="12" type="ORF">GNZ12_09300</name>
</gene>
<dbReference type="InterPro" id="IPR004358">
    <property type="entry name" value="Sig_transdc_His_kin-like_C"/>
</dbReference>
<dbReference type="PROSITE" id="PS50109">
    <property type="entry name" value="HIS_KIN"/>
    <property type="match status" value="1"/>
</dbReference>
<dbReference type="InterPro" id="IPR003594">
    <property type="entry name" value="HATPase_dom"/>
</dbReference>
<dbReference type="CDD" id="cd17546">
    <property type="entry name" value="REC_hyHK_CKI1_RcsC-like"/>
    <property type="match status" value="1"/>
</dbReference>
<evidence type="ECO:0000256" key="5">
    <source>
        <dbReference type="ARBA" id="ARBA00022679"/>
    </source>
</evidence>
<accession>A0ABX2BL80</accession>
<evidence type="ECO:0000259" key="10">
    <source>
        <dbReference type="PROSITE" id="PS50110"/>
    </source>
</evidence>
<reference evidence="12 13" key="1">
    <citation type="submission" date="2019-11" db="EMBL/GenBank/DDBJ databases">
        <title>Metabolism of dissolved organic matter in forest soils.</title>
        <authorList>
            <person name="Cyle K.T."/>
            <person name="Wilhelm R.C."/>
            <person name="Martinez C.E."/>
        </authorList>
    </citation>
    <scope>NUCLEOTIDE SEQUENCE [LARGE SCALE GENOMIC DNA]</scope>
    <source>
        <strain evidence="12 13">1N</strain>
    </source>
</reference>
<dbReference type="SMART" id="SM00388">
    <property type="entry name" value="HisKA"/>
    <property type="match status" value="1"/>
</dbReference>
<comment type="catalytic activity">
    <reaction evidence="1">
        <text>ATP + protein L-histidine = ADP + protein N-phospho-L-histidine.</text>
        <dbReference type="EC" id="2.7.13.3"/>
    </reaction>
</comment>
<evidence type="ECO:0000256" key="1">
    <source>
        <dbReference type="ARBA" id="ARBA00000085"/>
    </source>
</evidence>
<evidence type="ECO:0000256" key="2">
    <source>
        <dbReference type="ARBA" id="ARBA00004370"/>
    </source>
</evidence>
<evidence type="ECO:0000256" key="3">
    <source>
        <dbReference type="ARBA" id="ARBA00012438"/>
    </source>
</evidence>
<feature type="domain" description="HAMP" evidence="11">
    <location>
        <begin position="219"/>
        <end position="241"/>
    </location>
</feature>
<evidence type="ECO:0000313" key="13">
    <source>
        <dbReference type="Proteomes" id="UP000652198"/>
    </source>
</evidence>
<dbReference type="PANTHER" id="PTHR43047">
    <property type="entry name" value="TWO-COMPONENT HISTIDINE PROTEIN KINASE"/>
    <property type="match status" value="1"/>
</dbReference>
<dbReference type="InterPro" id="IPR011006">
    <property type="entry name" value="CheY-like_superfamily"/>
</dbReference>
<dbReference type="InterPro" id="IPR033414">
    <property type="entry name" value="Sensor_dom"/>
</dbReference>
<dbReference type="PANTHER" id="PTHR43047:SF64">
    <property type="entry name" value="HISTIDINE KINASE CONTAINING CHEY-HOMOLOGOUS RECEIVER DOMAIN AND PAS DOMAIN-RELATED"/>
    <property type="match status" value="1"/>
</dbReference>
<dbReference type="Gene3D" id="3.30.565.10">
    <property type="entry name" value="Histidine kinase-like ATPase, C-terminal domain"/>
    <property type="match status" value="1"/>
</dbReference>
<dbReference type="InterPro" id="IPR036890">
    <property type="entry name" value="HATPase_C_sf"/>
</dbReference>
<evidence type="ECO:0000259" key="9">
    <source>
        <dbReference type="PROSITE" id="PS50109"/>
    </source>
</evidence>
<dbReference type="EMBL" id="WOEY01000035">
    <property type="protein sequence ID" value="NPT41511.1"/>
    <property type="molecule type" value="Genomic_DNA"/>
</dbReference>
<dbReference type="Pfam" id="PF00512">
    <property type="entry name" value="HisKA"/>
    <property type="match status" value="1"/>
</dbReference>
<dbReference type="InterPro" id="IPR003661">
    <property type="entry name" value="HisK_dim/P_dom"/>
</dbReference>
<feature type="transmembrane region" description="Helical" evidence="8">
    <location>
        <begin position="160"/>
        <end position="182"/>
    </location>
</feature>
<dbReference type="Gene3D" id="3.40.50.2300">
    <property type="match status" value="1"/>
</dbReference>
<comment type="caution">
    <text evidence="12">The sequence shown here is derived from an EMBL/GenBank/DDBJ whole genome shotgun (WGS) entry which is preliminary data.</text>
</comment>
<organism evidence="12 13">
    <name type="scientific">Paraburkholderia solitsugae</name>
    <dbReference type="NCBI Taxonomy" id="2675748"/>
    <lineage>
        <taxon>Bacteria</taxon>
        <taxon>Pseudomonadati</taxon>
        <taxon>Pseudomonadota</taxon>
        <taxon>Betaproteobacteria</taxon>
        <taxon>Burkholderiales</taxon>
        <taxon>Burkholderiaceae</taxon>
        <taxon>Paraburkholderia</taxon>
    </lineage>
</organism>
<feature type="domain" description="Response regulatory" evidence="10">
    <location>
        <begin position="513"/>
        <end position="629"/>
    </location>
</feature>
<dbReference type="InterPro" id="IPR036097">
    <property type="entry name" value="HisK_dim/P_sf"/>
</dbReference>
<comment type="subcellular location">
    <subcellularLocation>
        <location evidence="2">Membrane</location>
    </subcellularLocation>
</comment>
<keyword evidence="8" id="KW-0472">Membrane</keyword>
<keyword evidence="8" id="KW-0812">Transmembrane</keyword>
<proteinExistence type="predicted"/>
<evidence type="ECO:0000256" key="8">
    <source>
        <dbReference type="SAM" id="Phobius"/>
    </source>
</evidence>
<dbReference type="Pfam" id="PF00072">
    <property type="entry name" value="Response_reg"/>
    <property type="match status" value="1"/>
</dbReference>
<dbReference type="PRINTS" id="PR00344">
    <property type="entry name" value="BCTRLSENSOR"/>
</dbReference>
<dbReference type="Pfam" id="PF02518">
    <property type="entry name" value="HATPase_c"/>
    <property type="match status" value="1"/>
</dbReference>
<keyword evidence="13" id="KW-1185">Reference proteome</keyword>
<dbReference type="Gene3D" id="1.10.287.130">
    <property type="match status" value="1"/>
</dbReference>
<dbReference type="SUPFAM" id="SSF47384">
    <property type="entry name" value="Homodimeric domain of signal transducing histidine kinase"/>
    <property type="match status" value="1"/>
</dbReference>
<sequence>MVANSVGSLVAPPGRFRHSVVLRLLATVLLFSCAVTLLLTALQLYRDYSRGVELIETRLSDIDRSNRDSLGEGLWQLNRTELQLQLNGILRLADLCAAEVRETGSSATPMVVTAGTRMTGAVISREFPIFYRIHGAQQQIGTLYVQATLTNLYQALTQTALVILVSQATYTFIVALFTIYIFSRLVTRHLATIARLVGEYDFRAAPKPFVLPRRQPRWPDELDRVATAFNNMGARLHDAYLAERDAAQQREARHLAEAANRAKSEFLANMSHELRTPLNGILGYAQVLLRDGSQNERQRNAVEVIHRSGEHLLTLIDDTLDFARIEAGKLRIEMADVSLPGVLDAIRDIIGMKAEQKRLQFLCELPPDLGCAVRADERRLRQVLLNLLANAVRFTDAGWVVLQVTRAPSGAVRFCVRDSGIGIPADKLGAIFQPFEQAGSTERRAGGAGLGLAISQQFVRAMGGEIRVESVVAHGSTFWFDLAPAAADASAAPSASATSAARRATGYTGPRRTVLVIDDEPVNRAVVVEFLDQLGFDTLEAAGGHEGLVQAQSGAPSLIMTDILMPDMDGLETTRRLRRLPGLGDTPIIVLSANPSWSDEKRSADAGANAFLSKPVDFDWLQAHLADLLVLEWTYSPVTRSPPPDPSRAPVLPDDELDTLHRLARLGDMRAIAEWADRMAALDERNLALATELRALVKGYQSKAILLLVEDYLERRHKP</sequence>
<dbReference type="InterPro" id="IPR001789">
    <property type="entry name" value="Sig_transdc_resp-reg_receiver"/>
</dbReference>
<protein>
    <recommendedName>
        <fullName evidence="3">histidine kinase</fullName>
        <ecNumber evidence="3">2.7.13.3</ecNumber>
    </recommendedName>
</protein>
<dbReference type="PROSITE" id="PS50885">
    <property type="entry name" value="HAMP"/>
    <property type="match status" value="1"/>
</dbReference>
<dbReference type="SMART" id="SM00387">
    <property type="entry name" value="HATPase_c"/>
    <property type="match status" value="1"/>
</dbReference>
<keyword evidence="6" id="KW-0418">Kinase</keyword>
<keyword evidence="4 7" id="KW-0597">Phosphoprotein</keyword>
<evidence type="ECO:0000256" key="6">
    <source>
        <dbReference type="ARBA" id="ARBA00022777"/>
    </source>
</evidence>
<dbReference type="SUPFAM" id="SSF52172">
    <property type="entry name" value="CheY-like"/>
    <property type="match status" value="1"/>
</dbReference>
<dbReference type="CDD" id="cd00082">
    <property type="entry name" value="HisKA"/>
    <property type="match status" value="1"/>
</dbReference>
<dbReference type="CDD" id="cd16922">
    <property type="entry name" value="HATPase_EvgS-ArcB-TorS-like"/>
    <property type="match status" value="1"/>
</dbReference>
<dbReference type="PROSITE" id="PS50110">
    <property type="entry name" value="RESPONSE_REGULATORY"/>
    <property type="match status" value="1"/>
</dbReference>
<keyword evidence="8" id="KW-1133">Transmembrane helix</keyword>
<feature type="transmembrane region" description="Helical" evidence="8">
    <location>
        <begin position="20"/>
        <end position="42"/>
    </location>
</feature>
<feature type="modified residue" description="4-aspartylphosphate" evidence="7">
    <location>
        <position position="562"/>
    </location>
</feature>
<dbReference type="SUPFAM" id="SSF55874">
    <property type="entry name" value="ATPase domain of HSP90 chaperone/DNA topoisomerase II/histidine kinase"/>
    <property type="match status" value="1"/>
</dbReference>
<dbReference type="InterPro" id="IPR003660">
    <property type="entry name" value="HAMP_dom"/>
</dbReference>
<dbReference type="Proteomes" id="UP000652198">
    <property type="component" value="Unassembled WGS sequence"/>
</dbReference>
<evidence type="ECO:0000259" key="11">
    <source>
        <dbReference type="PROSITE" id="PS50885"/>
    </source>
</evidence>
<evidence type="ECO:0000313" key="12">
    <source>
        <dbReference type="EMBL" id="NPT41511.1"/>
    </source>
</evidence>
<dbReference type="EC" id="2.7.13.3" evidence="3"/>
<name>A0ABX2BL80_9BURK</name>
<dbReference type="InterPro" id="IPR005467">
    <property type="entry name" value="His_kinase_dom"/>
</dbReference>
<dbReference type="Pfam" id="PF17149">
    <property type="entry name" value="CHASE5"/>
    <property type="match status" value="1"/>
</dbReference>
<dbReference type="SMART" id="SM00448">
    <property type="entry name" value="REC"/>
    <property type="match status" value="1"/>
</dbReference>